<sequence>MGGIGELYIGQNNLSGHIPESMENMASLYRLDLSFNHLDGKVPSRGVFSNASGFLFGGNLGLCGGISELHLPSCPTEPLGHGLRKHHFITTVVAPIIAGIILCMSLMLLFFTMRKKSTAKSTTSEQVVEGFRLMDVVYPRVTYAELVQGTSGFALENLIGAGRYGSVYKCRLLLKEKMAPVAVKVFDLQQAGSSKSFLTECEALSKIRHRNLISFITCCSSSDSNQDDFKAIVLEFMPNGSLDSCEPPVIHCDLKPSNILLDEDLVAHVGDFGLAKILPEPAREQPINSRSSVGIRGTIGYVAPEYGQGCQVSPCGDVYSFGVIILELFTGMAPTHDMFRDGLTLQKHVEKNASSGMLMQIVDPVLLSIEEAMASSLRDRSSAMGHVSDVVSSIMKVALSCCEHNPTERVCVRDASAATHRIRDALVKMRRDEEDVRIAHNPGQLPKLA</sequence>
<dbReference type="Proteomes" id="UP001732700">
    <property type="component" value="Chromosome 6A"/>
</dbReference>
<evidence type="ECO:0000313" key="1">
    <source>
        <dbReference type="EnsemblPlants" id="AVESA.00010b.r2.6AG1048880.1.CDS"/>
    </source>
</evidence>
<organism evidence="1 2">
    <name type="scientific">Avena sativa</name>
    <name type="common">Oat</name>
    <dbReference type="NCBI Taxonomy" id="4498"/>
    <lineage>
        <taxon>Eukaryota</taxon>
        <taxon>Viridiplantae</taxon>
        <taxon>Streptophyta</taxon>
        <taxon>Embryophyta</taxon>
        <taxon>Tracheophyta</taxon>
        <taxon>Spermatophyta</taxon>
        <taxon>Magnoliopsida</taxon>
        <taxon>Liliopsida</taxon>
        <taxon>Poales</taxon>
        <taxon>Poaceae</taxon>
        <taxon>BOP clade</taxon>
        <taxon>Pooideae</taxon>
        <taxon>Poodae</taxon>
        <taxon>Poeae</taxon>
        <taxon>Poeae Chloroplast Group 1 (Aveneae type)</taxon>
        <taxon>Aveninae</taxon>
        <taxon>Avena</taxon>
    </lineage>
</organism>
<reference evidence="1" key="1">
    <citation type="submission" date="2021-05" db="EMBL/GenBank/DDBJ databases">
        <authorList>
            <person name="Scholz U."/>
            <person name="Mascher M."/>
            <person name="Fiebig A."/>
        </authorList>
    </citation>
    <scope>NUCLEOTIDE SEQUENCE [LARGE SCALE GENOMIC DNA]</scope>
</reference>
<protein>
    <submittedName>
        <fullName evidence="1">Uncharacterized protein</fullName>
    </submittedName>
</protein>
<proteinExistence type="predicted"/>
<name>A0ACD5YW98_AVESA</name>
<dbReference type="EnsemblPlants" id="AVESA.00010b.r2.6AG1048880.1">
    <property type="protein sequence ID" value="AVESA.00010b.r2.6AG1048880.1.CDS"/>
    <property type="gene ID" value="AVESA.00010b.r2.6AG1048880"/>
</dbReference>
<evidence type="ECO:0000313" key="2">
    <source>
        <dbReference type="Proteomes" id="UP001732700"/>
    </source>
</evidence>
<reference evidence="1" key="2">
    <citation type="submission" date="2025-09" db="UniProtKB">
        <authorList>
            <consortium name="EnsemblPlants"/>
        </authorList>
    </citation>
    <scope>IDENTIFICATION</scope>
</reference>
<keyword evidence="2" id="KW-1185">Reference proteome</keyword>
<accession>A0ACD5YW98</accession>